<reference evidence="2" key="1">
    <citation type="journal article" date="2019" name="Int. J. Syst. Evol. Microbiol.">
        <title>The Global Catalogue of Microorganisms (GCM) 10K type strain sequencing project: providing services to taxonomists for standard genome sequencing and annotation.</title>
        <authorList>
            <consortium name="The Broad Institute Genomics Platform"/>
            <consortium name="The Broad Institute Genome Sequencing Center for Infectious Disease"/>
            <person name="Wu L."/>
            <person name="Ma J."/>
        </authorList>
    </citation>
    <scope>NUCLEOTIDE SEQUENCE [LARGE SCALE GENOMIC DNA]</scope>
    <source>
        <strain evidence="2">CGMCC 1.15643</strain>
    </source>
</reference>
<keyword evidence="2" id="KW-1185">Reference proteome</keyword>
<gene>
    <name evidence="1" type="ORF">ACFPK2_15735</name>
</gene>
<dbReference type="RefSeq" id="WP_158471860.1">
    <property type="nucleotide sequence ID" value="NZ_JBHSLI010000006.1"/>
</dbReference>
<evidence type="ECO:0000313" key="2">
    <source>
        <dbReference type="Proteomes" id="UP001595976"/>
    </source>
</evidence>
<evidence type="ECO:0000313" key="1">
    <source>
        <dbReference type="EMBL" id="MFC5294439.1"/>
    </source>
</evidence>
<accession>A0ABW0F701</accession>
<dbReference type="Proteomes" id="UP001595976">
    <property type="component" value="Unassembled WGS sequence"/>
</dbReference>
<sequence length="79" mass="8432">MLAGLAAARGVGALARPAAALVVAAAGRLGELNPQWREGLACLGEDEGRQDGSDQQPAFRAHRNSRVWFRHAAIRRFPA</sequence>
<name>A0ABW0F701_9HYPH</name>
<protein>
    <recommendedName>
        <fullName evidence="3">Secreted protein</fullName>
    </recommendedName>
</protein>
<evidence type="ECO:0008006" key="3">
    <source>
        <dbReference type="Google" id="ProtNLM"/>
    </source>
</evidence>
<comment type="caution">
    <text evidence="1">The sequence shown here is derived from an EMBL/GenBank/DDBJ whole genome shotgun (WGS) entry which is preliminary data.</text>
</comment>
<dbReference type="EMBL" id="JBHSLI010000006">
    <property type="protein sequence ID" value="MFC5294439.1"/>
    <property type="molecule type" value="Genomic_DNA"/>
</dbReference>
<organism evidence="1 2">
    <name type="scientific">Bosea minatitlanensis</name>
    <dbReference type="NCBI Taxonomy" id="128782"/>
    <lineage>
        <taxon>Bacteria</taxon>
        <taxon>Pseudomonadati</taxon>
        <taxon>Pseudomonadota</taxon>
        <taxon>Alphaproteobacteria</taxon>
        <taxon>Hyphomicrobiales</taxon>
        <taxon>Boseaceae</taxon>
        <taxon>Bosea</taxon>
    </lineage>
</organism>
<proteinExistence type="predicted"/>